<evidence type="ECO:0000256" key="5">
    <source>
        <dbReference type="ARBA" id="ARBA00023295"/>
    </source>
</evidence>
<keyword evidence="5" id="KW-0326">Glycosidase</keyword>
<dbReference type="InterPro" id="IPR001764">
    <property type="entry name" value="Glyco_hydro_3_N"/>
</dbReference>
<dbReference type="AlphaFoldDB" id="W4V6R7"/>
<dbReference type="NCBIfam" id="NF003740">
    <property type="entry name" value="PRK05337.1"/>
    <property type="match status" value="1"/>
</dbReference>
<gene>
    <name evidence="7" type="ORF">JCM21531_2374</name>
</gene>
<dbReference type="PANTHER" id="PTHR30480:SF13">
    <property type="entry name" value="BETA-HEXOSAMINIDASE"/>
    <property type="match status" value="1"/>
</dbReference>
<dbReference type="InterPro" id="IPR017853">
    <property type="entry name" value="GH"/>
</dbReference>
<evidence type="ECO:0000313" key="7">
    <source>
        <dbReference type="EMBL" id="GAE88892.1"/>
    </source>
</evidence>
<evidence type="ECO:0000256" key="2">
    <source>
        <dbReference type="ARBA" id="ARBA00005336"/>
    </source>
</evidence>
<keyword evidence="8" id="KW-1185">Reference proteome</keyword>
<dbReference type="GO" id="GO:0009254">
    <property type="term" value="P:peptidoglycan turnover"/>
    <property type="evidence" value="ECO:0007669"/>
    <property type="project" value="TreeGrafter"/>
</dbReference>
<dbReference type="GO" id="GO:0004563">
    <property type="term" value="F:beta-N-acetylhexosaminidase activity"/>
    <property type="evidence" value="ECO:0007669"/>
    <property type="project" value="UniProtKB-EC"/>
</dbReference>
<dbReference type="STRING" id="1294263.JCM21531_2374"/>
<evidence type="ECO:0000256" key="1">
    <source>
        <dbReference type="ARBA" id="ARBA00001231"/>
    </source>
</evidence>
<keyword evidence="4" id="KW-0378">Hydrolase</keyword>
<comment type="catalytic activity">
    <reaction evidence="1">
        <text>Hydrolysis of terminal non-reducing N-acetyl-D-hexosamine residues in N-acetyl-beta-D-hexosaminides.</text>
        <dbReference type="EC" id="3.2.1.52"/>
    </reaction>
</comment>
<evidence type="ECO:0000259" key="6">
    <source>
        <dbReference type="Pfam" id="PF00933"/>
    </source>
</evidence>
<dbReference type="EMBL" id="BAVR01000026">
    <property type="protein sequence ID" value="GAE88892.1"/>
    <property type="molecule type" value="Genomic_DNA"/>
</dbReference>
<sequence>MALEEKVGQIFIVAFRKGKLSQPLKVLSSSAKQQIQKFNPGGVILFSENIDTISQTRKLIQDMQEISKIPMFIAVDEEGGRISRIGNNEKMHSTKIPSAYTIGLANDSVLAYQAGKILGAELSALGFNMNFAPVADVNTNPDNPVIGDRAFGSDPYKVAAMVQEMTRGMQEHNVCTVLKHFPGHGDTSYDSHLGQVVINHDIERLRQIELIPFEKGILSGADGVMTAHIMLPNITDDNLPATLSDEILTGLLRNKLKHQKLIITDAMEMKAISNYWSSSEAAVMAFKAGADIILMPDSLDKAYNGILEAVKNGEITEERLNESLRRILTVKLERNILENKESPVDPEEVLGKQEHLDIVERIKQKAGE</sequence>
<comment type="similarity">
    <text evidence="2">Belongs to the glycosyl hydrolase 3 family.</text>
</comment>
<proteinExistence type="inferred from homology"/>
<dbReference type="EC" id="3.2.1.52" evidence="3"/>
<name>W4V6R7_9FIRM</name>
<dbReference type="InterPro" id="IPR050226">
    <property type="entry name" value="NagZ_Beta-hexosaminidase"/>
</dbReference>
<dbReference type="GO" id="GO:0005975">
    <property type="term" value="P:carbohydrate metabolic process"/>
    <property type="evidence" value="ECO:0007669"/>
    <property type="project" value="InterPro"/>
</dbReference>
<feature type="domain" description="Glycoside hydrolase family 3 N-terminal" evidence="6">
    <location>
        <begin position="3"/>
        <end position="330"/>
    </location>
</feature>
<organism evidence="7 8">
    <name type="scientific">Acetivibrio straminisolvens JCM 21531</name>
    <dbReference type="NCBI Taxonomy" id="1294263"/>
    <lineage>
        <taxon>Bacteria</taxon>
        <taxon>Bacillati</taxon>
        <taxon>Bacillota</taxon>
        <taxon>Clostridia</taxon>
        <taxon>Eubacteriales</taxon>
        <taxon>Oscillospiraceae</taxon>
        <taxon>Acetivibrio</taxon>
    </lineage>
</organism>
<evidence type="ECO:0000256" key="3">
    <source>
        <dbReference type="ARBA" id="ARBA00012663"/>
    </source>
</evidence>
<dbReference type="InterPro" id="IPR036962">
    <property type="entry name" value="Glyco_hydro_3_N_sf"/>
</dbReference>
<dbReference type="Pfam" id="PF00933">
    <property type="entry name" value="Glyco_hydro_3"/>
    <property type="match status" value="1"/>
</dbReference>
<dbReference type="Gene3D" id="3.20.20.300">
    <property type="entry name" value="Glycoside hydrolase, family 3, N-terminal domain"/>
    <property type="match status" value="1"/>
</dbReference>
<accession>W4V6R7</accession>
<evidence type="ECO:0000313" key="8">
    <source>
        <dbReference type="Proteomes" id="UP000019109"/>
    </source>
</evidence>
<comment type="caution">
    <text evidence="7">The sequence shown here is derived from an EMBL/GenBank/DDBJ whole genome shotgun (WGS) entry which is preliminary data.</text>
</comment>
<dbReference type="PANTHER" id="PTHR30480">
    <property type="entry name" value="BETA-HEXOSAMINIDASE-RELATED"/>
    <property type="match status" value="1"/>
</dbReference>
<evidence type="ECO:0000256" key="4">
    <source>
        <dbReference type="ARBA" id="ARBA00022801"/>
    </source>
</evidence>
<reference evidence="7" key="1">
    <citation type="journal article" date="2014" name="Genome Announc.">
        <title>Draft Genome Sequence of Clostridium straminisolvens Strain JCM 21531T, Isolated from a Cellulose-Degrading Bacterial Community.</title>
        <authorList>
            <person name="Yuki M."/>
            <person name="Oshima K."/>
            <person name="Suda W."/>
            <person name="Sakamoto M."/>
            <person name="Kitamura K."/>
            <person name="Iida T."/>
            <person name="Hattori M."/>
            <person name="Ohkuma M."/>
        </authorList>
    </citation>
    <scope>NUCLEOTIDE SEQUENCE [LARGE SCALE GENOMIC DNA]</scope>
    <source>
        <strain evidence="7">JCM 21531</strain>
    </source>
</reference>
<dbReference type="SUPFAM" id="SSF51445">
    <property type="entry name" value="(Trans)glycosidases"/>
    <property type="match status" value="1"/>
</dbReference>
<dbReference type="Proteomes" id="UP000019109">
    <property type="component" value="Unassembled WGS sequence"/>
</dbReference>
<protein>
    <recommendedName>
        <fullName evidence="3">beta-N-acetylhexosaminidase</fullName>
        <ecNumber evidence="3">3.2.1.52</ecNumber>
    </recommendedName>
</protein>